<dbReference type="Gene3D" id="1.25.40.10">
    <property type="entry name" value="Tetratricopeptide repeat domain"/>
    <property type="match status" value="1"/>
</dbReference>
<dbReference type="PROSITE" id="PS50005">
    <property type="entry name" value="TPR"/>
    <property type="match status" value="4"/>
</dbReference>
<evidence type="ECO:0000256" key="1">
    <source>
        <dbReference type="ARBA" id="ARBA00022737"/>
    </source>
</evidence>
<keyword evidence="5" id="KW-1185">Reference proteome</keyword>
<dbReference type="PANTHER" id="PTHR44858:SF1">
    <property type="entry name" value="UDP-N-ACETYLGLUCOSAMINE--PEPTIDE N-ACETYLGLUCOSAMINYLTRANSFERASE SPINDLY-RELATED"/>
    <property type="match status" value="1"/>
</dbReference>
<feature type="repeat" description="TPR" evidence="3">
    <location>
        <begin position="325"/>
        <end position="358"/>
    </location>
</feature>
<evidence type="ECO:0000313" key="5">
    <source>
        <dbReference type="Proteomes" id="UP000183994"/>
    </source>
</evidence>
<reference evidence="5" key="1">
    <citation type="submission" date="2016-11" db="EMBL/GenBank/DDBJ databases">
        <authorList>
            <person name="Varghese N."/>
            <person name="Submissions S."/>
        </authorList>
    </citation>
    <scope>NUCLEOTIDE SEQUENCE [LARGE SCALE GENOMIC DNA]</scope>
    <source>
        <strain evidence="5">DSM 16219</strain>
    </source>
</reference>
<dbReference type="PANTHER" id="PTHR44858">
    <property type="entry name" value="TETRATRICOPEPTIDE REPEAT PROTEIN 6"/>
    <property type="match status" value="1"/>
</dbReference>
<gene>
    <name evidence="4" type="ORF">SAMN02745216_01907</name>
</gene>
<dbReference type="Pfam" id="PF13432">
    <property type="entry name" value="TPR_16"/>
    <property type="match status" value="1"/>
</dbReference>
<keyword evidence="1" id="KW-0677">Repeat</keyword>
<dbReference type="RefSeq" id="WP_139264664.1">
    <property type="nucleotide sequence ID" value="NZ_FQZU01000009.1"/>
</dbReference>
<dbReference type="Proteomes" id="UP000183994">
    <property type="component" value="Unassembled WGS sequence"/>
</dbReference>
<dbReference type="Pfam" id="PF13176">
    <property type="entry name" value="TPR_7"/>
    <property type="match status" value="1"/>
</dbReference>
<feature type="repeat" description="TPR" evidence="3">
    <location>
        <begin position="291"/>
        <end position="324"/>
    </location>
</feature>
<feature type="repeat" description="TPR" evidence="3">
    <location>
        <begin position="257"/>
        <end position="290"/>
    </location>
</feature>
<proteinExistence type="predicted"/>
<dbReference type="SMART" id="SM00028">
    <property type="entry name" value="TPR"/>
    <property type="match status" value="7"/>
</dbReference>
<dbReference type="InterPro" id="IPR019734">
    <property type="entry name" value="TPR_rpt"/>
</dbReference>
<name>A0A1M6KID5_9BACT</name>
<protein>
    <submittedName>
        <fullName evidence="4">Tetratricopeptide repeat-containing protein</fullName>
    </submittedName>
</protein>
<dbReference type="EMBL" id="FQZU01000009">
    <property type="protein sequence ID" value="SHJ58671.1"/>
    <property type="molecule type" value="Genomic_DNA"/>
</dbReference>
<dbReference type="Pfam" id="PF14559">
    <property type="entry name" value="TPR_19"/>
    <property type="match status" value="1"/>
</dbReference>
<dbReference type="OrthoDB" id="5430072at2"/>
<evidence type="ECO:0000256" key="3">
    <source>
        <dbReference type="PROSITE-ProRule" id="PRU00339"/>
    </source>
</evidence>
<dbReference type="InterPro" id="IPR011990">
    <property type="entry name" value="TPR-like_helical_dom_sf"/>
</dbReference>
<evidence type="ECO:0000313" key="4">
    <source>
        <dbReference type="EMBL" id="SHJ58671.1"/>
    </source>
</evidence>
<organism evidence="4 5">
    <name type="scientific">Desulfatibacillum alkenivorans DSM 16219</name>
    <dbReference type="NCBI Taxonomy" id="1121393"/>
    <lineage>
        <taxon>Bacteria</taxon>
        <taxon>Pseudomonadati</taxon>
        <taxon>Thermodesulfobacteriota</taxon>
        <taxon>Desulfobacteria</taxon>
        <taxon>Desulfobacterales</taxon>
        <taxon>Desulfatibacillaceae</taxon>
        <taxon>Desulfatibacillum</taxon>
    </lineage>
</organism>
<dbReference type="STRING" id="1121393.SAMN02745216_01907"/>
<sequence>MGNRKNRHLTEAFLFSEAVPQLDHEEVKEAREVLPPELAELFPDLKAGQAFIEACLAQVKPLHAFGAVSVKVDALDPPEGEESPESQLEKLKSTAQAMEKACAEKGFLWGLLGRGVFALCLPEGSDADCREIGLAIQDRVREHGLTTVTIGAAVFPTADFKKAEIFDNILKALDHAEFFGPDVFTAFDSVSLNISGDKLYHDNDVQGAIREYERALLVDSGAVNVHNSLGVCFAVLGDYPKALDRFDMASQLDPSEIMPVYNTGVSHLMMGNRDKALELFLQAGEIEPDLFELLLETGKIYLSKGRTDKALDYLNKAVASNQDAWTGHKYLGDCYMEMGNPSEAAKAYANAVKCNPEEAESLSSLAVAYDRIGENPEIALSFATQSIEIAPENALCQYRMASILEKRGELHKAVRHYEKALAQGHPCRESVIDLKDKIKRESA</sequence>
<dbReference type="InterPro" id="IPR050498">
    <property type="entry name" value="Ycf3"/>
</dbReference>
<evidence type="ECO:0000256" key="2">
    <source>
        <dbReference type="ARBA" id="ARBA00022803"/>
    </source>
</evidence>
<dbReference type="AlphaFoldDB" id="A0A1M6KID5"/>
<keyword evidence="2 3" id="KW-0802">TPR repeat</keyword>
<dbReference type="SUPFAM" id="SSF48452">
    <property type="entry name" value="TPR-like"/>
    <property type="match status" value="1"/>
</dbReference>
<feature type="repeat" description="TPR" evidence="3">
    <location>
        <begin position="223"/>
        <end position="256"/>
    </location>
</feature>
<accession>A0A1M6KID5</accession>